<evidence type="ECO:0000313" key="2">
    <source>
        <dbReference type="EMBL" id="GBP08962.1"/>
    </source>
</evidence>
<reference evidence="2 3" key="1">
    <citation type="journal article" date="2019" name="Commun. Biol.">
        <title>The bagworm genome reveals a unique fibroin gene that provides high tensile strength.</title>
        <authorList>
            <person name="Kono N."/>
            <person name="Nakamura H."/>
            <person name="Ohtoshi R."/>
            <person name="Tomita M."/>
            <person name="Numata K."/>
            <person name="Arakawa K."/>
        </authorList>
    </citation>
    <scope>NUCLEOTIDE SEQUENCE [LARGE SCALE GENOMIC DNA]</scope>
</reference>
<dbReference type="EMBL" id="BGZK01004431">
    <property type="protein sequence ID" value="GBP08962.1"/>
    <property type="molecule type" value="Genomic_DNA"/>
</dbReference>
<evidence type="ECO:0000256" key="1">
    <source>
        <dbReference type="SAM" id="MobiDB-lite"/>
    </source>
</evidence>
<evidence type="ECO:0000313" key="3">
    <source>
        <dbReference type="Proteomes" id="UP000299102"/>
    </source>
</evidence>
<proteinExistence type="predicted"/>
<protein>
    <submittedName>
        <fullName evidence="2">Uncharacterized protein</fullName>
    </submittedName>
</protein>
<dbReference type="Proteomes" id="UP000299102">
    <property type="component" value="Unassembled WGS sequence"/>
</dbReference>
<organism evidence="2 3">
    <name type="scientific">Eumeta variegata</name>
    <name type="common">Bagworm moth</name>
    <name type="synonym">Eumeta japonica</name>
    <dbReference type="NCBI Taxonomy" id="151549"/>
    <lineage>
        <taxon>Eukaryota</taxon>
        <taxon>Metazoa</taxon>
        <taxon>Ecdysozoa</taxon>
        <taxon>Arthropoda</taxon>
        <taxon>Hexapoda</taxon>
        <taxon>Insecta</taxon>
        <taxon>Pterygota</taxon>
        <taxon>Neoptera</taxon>
        <taxon>Endopterygota</taxon>
        <taxon>Lepidoptera</taxon>
        <taxon>Glossata</taxon>
        <taxon>Ditrysia</taxon>
        <taxon>Tineoidea</taxon>
        <taxon>Psychidae</taxon>
        <taxon>Oiketicinae</taxon>
        <taxon>Eumeta</taxon>
    </lineage>
</organism>
<feature type="region of interest" description="Disordered" evidence="1">
    <location>
        <begin position="33"/>
        <end position="66"/>
    </location>
</feature>
<name>A0A4C1T3F7_EUMVA</name>
<dbReference type="AlphaFoldDB" id="A0A4C1T3F7"/>
<gene>
    <name evidence="2" type="ORF">EVAR_98592_1</name>
</gene>
<accession>A0A4C1T3F7</accession>
<keyword evidence="3" id="KW-1185">Reference proteome</keyword>
<comment type="caution">
    <text evidence="2">The sequence shown here is derived from an EMBL/GenBank/DDBJ whole genome shotgun (WGS) entry which is preliminary data.</text>
</comment>
<sequence length="245" mass="28118">MCGSRPLLRLDIEWTQLRAGPVVTSCAERIPTDPTKQVTRRRHARVLSGSHHPPQPGARGVQDSFSPRRWETKKTRLWARGWRLTLGYPPRIIRALPQFSEIVCISPLRRRRNRHVILRARVLCNLEGADHDEPAYESDDETNSSWQEAESEELHWTENPFGEVLTEQFDNSTRIKSGYYAYRDSSPSNRDANYSASAELNPIRLSIEQFSRMPELIENGKVEDAKCVLSPQKRDVVNKQGICVV</sequence>